<protein>
    <submittedName>
        <fullName evidence="1">Uncharacterized protein</fullName>
    </submittedName>
</protein>
<sequence length="100" mass="11339">MSWQGIYRMSQHGTTNITLKVHPFLMSVGTEKDWAFGCMDAAFNISTFPPTIPRGDLSKLDFEGSWELRLPCEATVHFVKLGLLCECLSCGFENLEWFCV</sequence>
<reference evidence="1" key="2">
    <citation type="submission" date="2017-11" db="EMBL/GenBank/DDBJ databases">
        <title>Coralsnake Venomics: Analyses of Venom Gland Transcriptomes and Proteomes of Six Brazilian Taxa.</title>
        <authorList>
            <person name="Aird S.D."/>
            <person name="Jorge da Silva N."/>
            <person name="Qiu L."/>
            <person name="Villar-Briones A."/>
            <person name="Aparecida-Saddi V."/>
            <person name="Campos-Telles M.P."/>
            <person name="Grau M."/>
            <person name="Mikheyev A.S."/>
        </authorList>
    </citation>
    <scope>NUCLEOTIDE SEQUENCE</scope>
    <source>
        <tissue evidence="1">Venom_gland</tissue>
    </source>
</reference>
<proteinExistence type="predicted"/>
<accession>A0A2D4JGZ0</accession>
<reference evidence="1" key="1">
    <citation type="submission" date="2017-07" db="EMBL/GenBank/DDBJ databases">
        <authorList>
            <person name="Mikheyev A."/>
            <person name="Grau M."/>
        </authorList>
    </citation>
    <scope>NUCLEOTIDE SEQUENCE</scope>
    <source>
        <tissue evidence="1">Venom_gland</tissue>
    </source>
</reference>
<name>A0A2D4JGZ0_MICLE</name>
<dbReference type="AlphaFoldDB" id="A0A2D4JGZ0"/>
<evidence type="ECO:0000313" key="1">
    <source>
        <dbReference type="EMBL" id="LAA95751.1"/>
    </source>
</evidence>
<dbReference type="EMBL" id="IACK01183923">
    <property type="protein sequence ID" value="LAA95751.1"/>
    <property type="molecule type" value="Transcribed_RNA"/>
</dbReference>
<organism evidence="1">
    <name type="scientific">Micrurus lemniscatus lemniscatus</name>
    <dbReference type="NCBI Taxonomy" id="129467"/>
    <lineage>
        <taxon>Eukaryota</taxon>
        <taxon>Metazoa</taxon>
        <taxon>Chordata</taxon>
        <taxon>Craniata</taxon>
        <taxon>Vertebrata</taxon>
        <taxon>Euteleostomi</taxon>
        <taxon>Lepidosauria</taxon>
        <taxon>Squamata</taxon>
        <taxon>Bifurcata</taxon>
        <taxon>Unidentata</taxon>
        <taxon>Episquamata</taxon>
        <taxon>Toxicofera</taxon>
        <taxon>Serpentes</taxon>
        <taxon>Colubroidea</taxon>
        <taxon>Elapidae</taxon>
        <taxon>Elapinae</taxon>
        <taxon>Micrurus</taxon>
    </lineage>
</organism>